<evidence type="ECO:0000256" key="1">
    <source>
        <dbReference type="ARBA" id="ARBA00022737"/>
    </source>
</evidence>
<feature type="region of interest" description="Disordered" evidence="4">
    <location>
        <begin position="467"/>
        <end position="488"/>
    </location>
</feature>
<feature type="compositionally biased region" description="Low complexity" evidence="4">
    <location>
        <begin position="16"/>
        <end position="79"/>
    </location>
</feature>
<dbReference type="EMBL" id="JAAAHY010000342">
    <property type="protein sequence ID" value="KAF9964632.1"/>
    <property type="molecule type" value="Genomic_DNA"/>
</dbReference>
<feature type="compositionally biased region" description="Basic and acidic residues" evidence="4">
    <location>
        <begin position="102"/>
        <end position="112"/>
    </location>
</feature>
<feature type="region of interest" description="Disordered" evidence="4">
    <location>
        <begin position="1"/>
        <end position="236"/>
    </location>
</feature>
<evidence type="ECO:0000313" key="5">
    <source>
        <dbReference type="EMBL" id="KAF9964632.1"/>
    </source>
</evidence>
<evidence type="ECO:0000256" key="3">
    <source>
        <dbReference type="PROSITE-ProRule" id="PRU00023"/>
    </source>
</evidence>
<dbReference type="Gene3D" id="1.25.40.20">
    <property type="entry name" value="Ankyrin repeat-containing domain"/>
    <property type="match status" value="1"/>
</dbReference>
<dbReference type="PROSITE" id="PS50088">
    <property type="entry name" value="ANK_REPEAT"/>
    <property type="match status" value="2"/>
</dbReference>
<organism evidence="5 6">
    <name type="scientific">Mortierella alpina</name>
    <name type="common">Oleaginous fungus</name>
    <name type="synonym">Mortierella renispora</name>
    <dbReference type="NCBI Taxonomy" id="64518"/>
    <lineage>
        <taxon>Eukaryota</taxon>
        <taxon>Fungi</taxon>
        <taxon>Fungi incertae sedis</taxon>
        <taxon>Mucoromycota</taxon>
        <taxon>Mortierellomycotina</taxon>
        <taxon>Mortierellomycetes</taxon>
        <taxon>Mortierellales</taxon>
        <taxon>Mortierellaceae</taxon>
        <taxon>Mortierella</taxon>
    </lineage>
</organism>
<feature type="compositionally biased region" description="Low complexity" evidence="4">
    <location>
        <begin position="216"/>
        <end position="226"/>
    </location>
</feature>
<keyword evidence="1" id="KW-0677">Repeat</keyword>
<feature type="compositionally biased region" description="Polar residues" evidence="4">
    <location>
        <begin position="121"/>
        <end position="134"/>
    </location>
</feature>
<feature type="compositionally biased region" description="Polar residues" evidence="4">
    <location>
        <begin position="1001"/>
        <end position="1012"/>
    </location>
</feature>
<dbReference type="SMART" id="SM00248">
    <property type="entry name" value="ANK"/>
    <property type="match status" value="4"/>
</dbReference>
<name>A0A9P6M375_MORAP</name>
<dbReference type="PRINTS" id="PR01415">
    <property type="entry name" value="ANKYRIN"/>
</dbReference>
<dbReference type="InterPro" id="IPR002110">
    <property type="entry name" value="Ankyrin_rpt"/>
</dbReference>
<dbReference type="Pfam" id="PF12796">
    <property type="entry name" value="Ank_2"/>
    <property type="match status" value="1"/>
</dbReference>
<dbReference type="SUPFAM" id="SSF48403">
    <property type="entry name" value="Ankyrin repeat"/>
    <property type="match status" value="1"/>
</dbReference>
<sequence>MLKKKAKAPPSPPAQPAIQPSPHVTPPAASTAPSPASSAPASVLPNTRVAPSAATLVSTSTSLHTPSPSQPRAPSQSVPNSGVEPSGSSLRTVEPQLTHVQDLAKSKQETNKKPLVAARSLTDSESLTKSSSGSALDHNRATASTSVHTSQAESAQQQERHPLQKAPLTRAIPSTFITLADDGQDPMGDDEDDDDDDNDDYQSVVREAGPARKRTVTTGAVPTTGPYLTTGTVGQRSLSTPNLHADTSLIVSPASSPPTSPGLPAIATVTDASTPPILSLDGDSLTATAEQSSLVLSLSPAASPNSSPRLAPQKSIASVSGIAAPGTRATNGDRPGNRLSSSGKAKTPPLPEGVKTLKSSKNKTINRSSVVSMFDTAASSMTLPTNFARKGSLPEDAANTTSNTGLAGLFEAQPQDLTSTPFSLTLAEFRLNDIYPRRQRRLLTVLHRMDNRLRKEGVVRKLTKEQLKGKPDKEVLKPDRKSMSKDYAKKGAQGGFMAQRIPAFLRSKKLKKRTRPVILHNIELAIRDKKPELALQYITLLPTNALKKKKKKAYSDLNHCMLLAMIYRMEQVAIELVERGFPIDVNYPIIGKARDEYRTKPGRTGPFEYPSYFIVAVGLGMCNLVRAMIKTANLNQSWCGLTPLLLAVTLNECTNATCPPPTLPPAKLASMLSRGERVHLDMASQTLISQLPSTFNKSANTQFRIPGYTPTSPNSIVTTLLEYGADPNQGITLQQYLWASKLKGMGVLSRRRKIVDPKAEPNDNPIEFYIAARRHESGRQWLSHAEIKARKAAKAQEAQTAGGKKRFSPAMQEYWKGKWILPVELAIASGNLDCARTILQRLGPQSLASSSFGLLLQNDVMLTLSLIKSGSPVSQHDVHGCTPLHLAARRGHLEMVMVLLQLGGDVNSRGERQWTPLHESISQNHSNISSLLIACGADLGATNDAGETPEDVGRRRGLSEEILAEHLDVTKAKNCSAGLVHTLGSHLPGHMSGGAVEPRSGASSRRASHEQLTSNTLKSMMMASSERNASLDQARLSQQLSASLLDLSNGHGPGNKSPLSMSQDNLLQLNGNGSGGNVPLTPSSSSSSLNGSRSSNTDKKKKVRGFLKKIFT</sequence>
<comment type="caution">
    <text evidence="5">The sequence shown here is derived from an EMBL/GenBank/DDBJ whole genome shotgun (WGS) entry which is preliminary data.</text>
</comment>
<dbReference type="OrthoDB" id="194358at2759"/>
<feature type="compositionally biased region" description="Low complexity" evidence="4">
    <location>
        <begin position="1083"/>
        <end position="1095"/>
    </location>
</feature>
<feature type="region of interest" description="Disordered" evidence="4">
    <location>
        <begin position="1045"/>
        <end position="1104"/>
    </location>
</feature>
<evidence type="ECO:0000256" key="2">
    <source>
        <dbReference type="ARBA" id="ARBA00023043"/>
    </source>
</evidence>
<evidence type="ECO:0000256" key="4">
    <source>
        <dbReference type="SAM" id="MobiDB-lite"/>
    </source>
</evidence>
<dbReference type="PROSITE" id="PS50297">
    <property type="entry name" value="ANK_REP_REGION"/>
    <property type="match status" value="2"/>
</dbReference>
<feature type="compositionally biased region" description="Low complexity" evidence="4">
    <location>
        <begin position="299"/>
        <end position="312"/>
    </location>
</feature>
<dbReference type="PANTHER" id="PTHR24171:SF8">
    <property type="entry name" value="BRCA1-ASSOCIATED RING DOMAIN PROTEIN 1"/>
    <property type="match status" value="1"/>
</dbReference>
<keyword evidence="6" id="KW-1185">Reference proteome</keyword>
<dbReference type="GO" id="GO:0085020">
    <property type="term" value="P:protein K6-linked ubiquitination"/>
    <property type="evidence" value="ECO:0007669"/>
    <property type="project" value="TreeGrafter"/>
</dbReference>
<accession>A0A9P6M375</accession>
<dbReference type="InterPro" id="IPR036770">
    <property type="entry name" value="Ankyrin_rpt-contain_sf"/>
</dbReference>
<keyword evidence="2 3" id="KW-0040">ANK repeat</keyword>
<dbReference type="PANTHER" id="PTHR24171">
    <property type="entry name" value="ANKYRIN REPEAT DOMAIN-CONTAINING PROTEIN 39-RELATED"/>
    <property type="match status" value="1"/>
</dbReference>
<feature type="repeat" description="ANK" evidence="3">
    <location>
        <begin position="912"/>
        <end position="944"/>
    </location>
</feature>
<gene>
    <name evidence="5" type="ORF">BGZ70_006186</name>
</gene>
<feature type="region of interest" description="Disordered" evidence="4">
    <location>
        <begin position="986"/>
        <end position="1012"/>
    </location>
</feature>
<reference evidence="5" key="1">
    <citation type="journal article" date="2020" name="Fungal Divers.">
        <title>Resolving the Mortierellaceae phylogeny through synthesis of multi-gene phylogenetics and phylogenomics.</title>
        <authorList>
            <person name="Vandepol N."/>
            <person name="Liber J."/>
            <person name="Desiro A."/>
            <person name="Na H."/>
            <person name="Kennedy M."/>
            <person name="Barry K."/>
            <person name="Grigoriev I.V."/>
            <person name="Miller A.N."/>
            <person name="O'Donnell K."/>
            <person name="Stajich J.E."/>
            <person name="Bonito G."/>
        </authorList>
    </citation>
    <scope>NUCLEOTIDE SEQUENCE</scope>
    <source>
        <strain evidence="5">CK1249</strain>
    </source>
</reference>
<feature type="region of interest" description="Disordered" evidence="4">
    <location>
        <begin position="299"/>
        <end position="362"/>
    </location>
</feature>
<dbReference type="Proteomes" id="UP000738359">
    <property type="component" value="Unassembled WGS sequence"/>
</dbReference>
<protein>
    <submittedName>
        <fullName evidence="5">Uncharacterized protein</fullName>
    </submittedName>
</protein>
<dbReference type="GO" id="GO:0004842">
    <property type="term" value="F:ubiquitin-protein transferase activity"/>
    <property type="evidence" value="ECO:0007669"/>
    <property type="project" value="TreeGrafter"/>
</dbReference>
<dbReference type="AlphaFoldDB" id="A0A9P6M375"/>
<feature type="repeat" description="ANK" evidence="3">
    <location>
        <begin position="879"/>
        <end position="911"/>
    </location>
</feature>
<feature type="compositionally biased region" description="Acidic residues" evidence="4">
    <location>
        <begin position="182"/>
        <end position="200"/>
    </location>
</feature>
<feature type="compositionally biased region" description="Polar residues" evidence="4">
    <location>
        <begin position="227"/>
        <end position="236"/>
    </location>
</feature>
<proteinExistence type="predicted"/>
<evidence type="ECO:0000313" key="6">
    <source>
        <dbReference type="Proteomes" id="UP000738359"/>
    </source>
</evidence>
<feature type="compositionally biased region" description="Polar residues" evidence="4">
    <location>
        <begin position="141"/>
        <end position="157"/>
    </location>
</feature>